<dbReference type="InterPro" id="IPR053228">
    <property type="entry name" value="Stereospecific_Lipase"/>
</dbReference>
<organism evidence="1 2">
    <name type="scientific">Streptomyces albus (strain ATCC 21838 / DSM 41398 / FERM P-419 / JCM 4703 / NBRC 107858)</name>
    <dbReference type="NCBI Taxonomy" id="1081613"/>
    <lineage>
        <taxon>Bacteria</taxon>
        <taxon>Bacillati</taxon>
        <taxon>Actinomycetota</taxon>
        <taxon>Actinomycetes</taxon>
        <taxon>Kitasatosporales</taxon>
        <taxon>Streptomycetaceae</taxon>
        <taxon>Streptomyces</taxon>
    </lineage>
</organism>
<dbReference type="PANTHER" id="PTHR37574">
    <property type="entry name" value="LIPASE B"/>
    <property type="match status" value="1"/>
</dbReference>
<protein>
    <submittedName>
        <fullName evidence="1">Putative lipase</fullName>
    </submittedName>
</protein>
<gene>
    <name evidence="1" type="ORF">SLNWT_0086</name>
</gene>
<dbReference type="InterPro" id="IPR029058">
    <property type="entry name" value="AB_hydrolase_fold"/>
</dbReference>
<dbReference type="GO" id="GO:0003824">
    <property type="term" value="F:catalytic activity"/>
    <property type="evidence" value="ECO:0007669"/>
    <property type="project" value="UniProtKB-ARBA"/>
</dbReference>
<dbReference type="EMBL" id="CP010519">
    <property type="protein sequence ID" value="AJE80462.1"/>
    <property type="molecule type" value="Genomic_DNA"/>
</dbReference>
<name>A0A0B5EQM3_STRA4</name>
<dbReference type="PANTHER" id="PTHR37574:SF1">
    <property type="entry name" value="LIPASE B"/>
    <property type="match status" value="1"/>
</dbReference>
<proteinExistence type="predicted"/>
<reference evidence="1 2" key="1">
    <citation type="submission" date="2015-01" db="EMBL/GenBank/DDBJ databases">
        <title>Enhanced salinomycin production by adjusting the supply of polyketide extender units in Streptomyce albus DSM 41398.</title>
        <authorList>
            <person name="Lu C."/>
        </authorList>
    </citation>
    <scope>NUCLEOTIDE SEQUENCE [LARGE SCALE GENOMIC DNA]</scope>
    <source>
        <strain evidence="2">ATCC 21838 / DSM 41398 / FERM P-419 / JCM 4703 / NBRC 107858</strain>
    </source>
</reference>
<evidence type="ECO:0000313" key="1">
    <source>
        <dbReference type="EMBL" id="AJE80462.1"/>
    </source>
</evidence>
<dbReference type="KEGG" id="sals:SLNWT_0086"/>
<dbReference type="Gene3D" id="3.40.50.1820">
    <property type="entry name" value="alpha/beta hydrolase"/>
    <property type="match status" value="1"/>
</dbReference>
<dbReference type="Proteomes" id="UP000031523">
    <property type="component" value="Chromosome"/>
</dbReference>
<dbReference type="Pfam" id="PF01674">
    <property type="entry name" value="Lipase_2"/>
    <property type="match status" value="1"/>
</dbReference>
<keyword evidence="2" id="KW-1185">Reference proteome</keyword>
<evidence type="ECO:0000313" key="2">
    <source>
        <dbReference type="Proteomes" id="UP000031523"/>
    </source>
</evidence>
<dbReference type="SUPFAM" id="SSF53474">
    <property type="entry name" value="alpha/beta-Hydrolases"/>
    <property type="match status" value="1"/>
</dbReference>
<dbReference type="AlphaFoldDB" id="A0A0B5EQM3"/>
<dbReference type="InterPro" id="IPR002918">
    <property type="entry name" value="Lipase_EstA/Esterase_EstB"/>
</dbReference>
<sequence length="359" mass="37462">MSATVKSLAGHVMETLWGRFVALPQSPAPVPVRSEEPRMKTFTRRLLATAATLLLGAGIQAAPAAAAEPGPELQTPVAVLDQALSCSSDVAHASKTPVLLVHGTFSDPSETWSWGYQRVLSAEGYPVCTVTLPERATIDMQTTVEYVVHAIRRVNEDSGRKLSIVGHSQGGVLPAWALRFWPDLAARVDDNIALAGPQTGTKLASALCSAGSCPDIARQLAVGSDWMSALTRKPIDSSVSFTSIGSHGDEVVFPAPEATRFPGATNVMVQDLCPGRPVGHIGLLADAAAYALVTDALTHNGPADPGRVGGQVCVQGTYPGLDPVGMGDLLETGIAGLTAFATLPYTPHEPALRDYAVSG</sequence>
<accession>A0A0B5EQM3</accession>